<sequence>MLEIILPTTPIMYQNDQDYERDEEEEEIDEELSVWEMNRYSIRVIAEFIGGDYGPTELSDETIEMAQYIINVISILQSRNNIVLCQKNRRCIVEEICEDYGRGYNADTALSYANYVIDGSVHPGQ</sequence>
<proteinExistence type="predicted"/>
<organism evidence="1">
    <name type="scientific">viral metagenome</name>
    <dbReference type="NCBI Taxonomy" id="1070528"/>
    <lineage>
        <taxon>unclassified sequences</taxon>
        <taxon>metagenomes</taxon>
        <taxon>organismal metagenomes</taxon>
    </lineage>
</organism>
<dbReference type="AlphaFoldDB" id="A0A6C0CIQ5"/>
<name>A0A6C0CIQ5_9ZZZZ</name>
<dbReference type="EMBL" id="MN739430">
    <property type="protein sequence ID" value="QHT04478.1"/>
    <property type="molecule type" value="Genomic_DNA"/>
</dbReference>
<accession>A0A6C0CIQ5</accession>
<protein>
    <submittedName>
        <fullName evidence="1">Uncharacterized protein</fullName>
    </submittedName>
</protein>
<evidence type="ECO:0000313" key="1">
    <source>
        <dbReference type="EMBL" id="QHT04478.1"/>
    </source>
</evidence>
<reference evidence="1" key="1">
    <citation type="journal article" date="2020" name="Nature">
        <title>Giant virus diversity and host interactions through global metagenomics.</title>
        <authorList>
            <person name="Schulz F."/>
            <person name="Roux S."/>
            <person name="Paez-Espino D."/>
            <person name="Jungbluth S."/>
            <person name="Walsh D.A."/>
            <person name="Denef V.J."/>
            <person name="McMahon K.D."/>
            <person name="Konstantinidis K.T."/>
            <person name="Eloe-Fadrosh E.A."/>
            <person name="Kyrpides N.C."/>
            <person name="Woyke T."/>
        </authorList>
    </citation>
    <scope>NUCLEOTIDE SEQUENCE</scope>
    <source>
        <strain evidence="1">GVMAG-M-3300021185-45</strain>
    </source>
</reference>